<organism evidence="3 4">
    <name type="scientific">Sediminibacillus albus</name>
    <dbReference type="NCBI Taxonomy" id="407036"/>
    <lineage>
        <taxon>Bacteria</taxon>
        <taxon>Bacillati</taxon>
        <taxon>Bacillota</taxon>
        <taxon>Bacilli</taxon>
        <taxon>Bacillales</taxon>
        <taxon>Bacillaceae</taxon>
        <taxon>Sediminibacillus</taxon>
    </lineage>
</organism>
<dbReference type="InterPro" id="IPR003791">
    <property type="entry name" value="UPF0178"/>
</dbReference>
<accession>A0A1G8VSL0</accession>
<dbReference type="NCBIfam" id="NF001095">
    <property type="entry name" value="PRK00124.1"/>
    <property type="match status" value="1"/>
</dbReference>
<evidence type="ECO:0000256" key="1">
    <source>
        <dbReference type="ARBA" id="ARBA00008522"/>
    </source>
</evidence>
<protein>
    <recommendedName>
        <fullName evidence="2">UPF0178 protein SAMN05216243_0331</fullName>
    </recommendedName>
</protein>
<dbReference type="PANTHER" id="PTHR35146">
    <property type="entry name" value="UPF0178 PROTEIN YAII"/>
    <property type="match status" value="1"/>
</dbReference>
<dbReference type="EMBL" id="FNFL01000001">
    <property type="protein sequence ID" value="SDJ69098.1"/>
    <property type="molecule type" value="Genomic_DNA"/>
</dbReference>
<dbReference type="PANTHER" id="PTHR35146:SF1">
    <property type="entry name" value="UPF0178 PROTEIN YAII"/>
    <property type="match status" value="1"/>
</dbReference>
<evidence type="ECO:0000313" key="4">
    <source>
        <dbReference type="Proteomes" id="UP000198694"/>
    </source>
</evidence>
<proteinExistence type="inferred from homology"/>
<dbReference type="AlphaFoldDB" id="A0A1G8VSL0"/>
<name>A0A1G8VSL0_9BACI</name>
<gene>
    <name evidence="3" type="ORF">SAMN05216243_0331</name>
</gene>
<dbReference type="Proteomes" id="UP000198694">
    <property type="component" value="Unassembled WGS sequence"/>
</dbReference>
<dbReference type="STRING" id="407036.SAMN05216243_0331"/>
<comment type="similarity">
    <text evidence="1 2">Belongs to the UPF0178 family.</text>
</comment>
<reference evidence="3 4" key="1">
    <citation type="submission" date="2016-10" db="EMBL/GenBank/DDBJ databases">
        <authorList>
            <person name="de Groot N.N."/>
        </authorList>
    </citation>
    <scope>NUCLEOTIDE SEQUENCE [LARGE SCALE GENOMIC DNA]</scope>
    <source>
        <strain evidence="3 4">CGMCC 1.6502</strain>
    </source>
</reference>
<dbReference type="OrthoDB" id="9798918at2"/>
<sequence>MNIFVDADACPVKEIIIREAGKRAVPVWLVSSYSHYSPREEMEGVHFIYVDTGADSADYRIMQLAAKEDIIVTQDYGLASLGLGKGCIVLHHKGFQYSTSNIDELLNMRHFSAKARKSGKHTKGPKALTNEDKEKFKELLSCILKDG</sequence>
<dbReference type="Pfam" id="PF02639">
    <property type="entry name" value="DUF188"/>
    <property type="match status" value="1"/>
</dbReference>
<keyword evidence="4" id="KW-1185">Reference proteome</keyword>
<evidence type="ECO:0000256" key="2">
    <source>
        <dbReference type="HAMAP-Rule" id="MF_00489"/>
    </source>
</evidence>
<evidence type="ECO:0000313" key="3">
    <source>
        <dbReference type="EMBL" id="SDJ69098.1"/>
    </source>
</evidence>
<dbReference type="RefSeq" id="WP_093210457.1">
    <property type="nucleotide sequence ID" value="NZ_FNFL01000001.1"/>
</dbReference>
<dbReference type="HAMAP" id="MF_00489">
    <property type="entry name" value="UPF0178"/>
    <property type="match status" value="1"/>
</dbReference>
<dbReference type="CDD" id="cd18720">
    <property type="entry name" value="PIN_YqxD-like"/>
    <property type="match status" value="1"/>
</dbReference>